<feature type="transmembrane region" description="Helical" evidence="1">
    <location>
        <begin position="6"/>
        <end position="25"/>
    </location>
</feature>
<proteinExistence type="predicted"/>
<gene>
    <name evidence="2" type="ORF">SFP_0103</name>
</gene>
<sequence length="72" mass="8666">MGNMIGLIRYLFIFVISTFILFFFFKYLKETKIYRSKRWRKRVRVTFLLLISSVTITALTLGAYIYIFEGVH</sequence>
<keyword evidence="1" id="KW-0472">Membrane</keyword>
<feature type="transmembrane region" description="Helical" evidence="1">
    <location>
        <begin position="45"/>
        <end position="67"/>
    </location>
</feature>
<dbReference type="RefSeq" id="YP_004895274.1">
    <property type="nucleotide sequence ID" value="NC_016073.1"/>
</dbReference>
<evidence type="ECO:0000313" key="2">
    <source>
        <dbReference type="EMBL" id="AEN94198.1"/>
    </source>
</evidence>
<organism evidence="2 3">
    <name type="scientific">Salmonella phage SFP10</name>
    <dbReference type="NCBI Taxonomy" id="1080800"/>
    <lineage>
        <taxon>Viruses</taxon>
        <taxon>Duplodnaviria</taxon>
        <taxon>Heunggongvirae</taxon>
        <taxon>Uroviricota</taxon>
        <taxon>Caudoviricetes</taxon>
        <taxon>Pantevenvirales</taxon>
        <taxon>Ackermannviridae</taxon>
        <taxon>Cvivirinae</taxon>
        <taxon>Kuttervirus</taxon>
        <taxon>Kuttervirus SFP10</taxon>
    </lineage>
</organism>
<dbReference type="GeneID" id="11257882"/>
<keyword evidence="1" id="KW-0812">Transmembrane</keyword>
<reference evidence="2 3" key="1">
    <citation type="journal article" date="2012" name="Appl. Environ. Microbiol.">
        <title>Characterization and Comparative Genomic Analysis of a Novel Bacteriophage, SFP10, Simultaneously Inhibiting both Salmonella enterica and Escherichia coli O157:H7.</title>
        <authorList>
            <person name="Park M."/>
            <person name="Lee J.H."/>
            <person name="Shin H."/>
            <person name="Kim M."/>
            <person name="Choi J."/>
            <person name="Kang D.H."/>
            <person name="Heu S."/>
            <person name="Ryu S."/>
        </authorList>
    </citation>
    <scope>NUCLEOTIDE SEQUENCE [LARGE SCALE GENOMIC DNA]</scope>
</reference>
<name>G4WAM0_9CAUD</name>
<evidence type="ECO:0000256" key="1">
    <source>
        <dbReference type="SAM" id="Phobius"/>
    </source>
</evidence>
<dbReference type="KEGG" id="vg:11257882"/>
<evidence type="ECO:0000313" key="3">
    <source>
        <dbReference type="Proteomes" id="UP000009288"/>
    </source>
</evidence>
<keyword evidence="1" id="KW-1133">Transmembrane helix</keyword>
<dbReference type="EMBL" id="HQ259103">
    <property type="protein sequence ID" value="AEN94198.1"/>
    <property type="molecule type" value="Genomic_DNA"/>
</dbReference>
<accession>G4WAM0</accession>
<keyword evidence="3" id="KW-1185">Reference proteome</keyword>
<protein>
    <submittedName>
        <fullName evidence="2">Uncharacterized protein</fullName>
    </submittedName>
</protein>
<dbReference type="Proteomes" id="UP000009288">
    <property type="component" value="Segment"/>
</dbReference>